<evidence type="ECO:0000313" key="1">
    <source>
        <dbReference type="EMBL" id="KAJ0054692.1"/>
    </source>
</evidence>
<proteinExistence type="predicted"/>
<comment type="caution">
    <text evidence="1">The sequence shown here is derived from an EMBL/GenBank/DDBJ whole genome shotgun (WGS) entry which is preliminary data.</text>
</comment>
<accession>A0ACC0ZRR8</accession>
<evidence type="ECO:0000313" key="2">
    <source>
        <dbReference type="Proteomes" id="UP001163603"/>
    </source>
</evidence>
<dbReference type="EMBL" id="CM047736">
    <property type="protein sequence ID" value="KAJ0054692.1"/>
    <property type="molecule type" value="Genomic_DNA"/>
</dbReference>
<keyword evidence="2" id="KW-1185">Reference proteome</keyword>
<reference evidence="2" key="1">
    <citation type="journal article" date="2023" name="G3 (Bethesda)">
        <title>Genome assembly and association tests identify interacting loci associated with vigor, precocity, and sex in interspecific pistachio rootstocks.</title>
        <authorList>
            <person name="Palmer W."/>
            <person name="Jacygrad E."/>
            <person name="Sagayaradj S."/>
            <person name="Cavanaugh K."/>
            <person name="Han R."/>
            <person name="Bertier L."/>
            <person name="Beede B."/>
            <person name="Kafkas S."/>
            <person name="Golino D."/>
            <person name="Preece J."/>
            <person name="Michelmore R."/>
        </authorList>
    </citation>
    <scope>NUCLEOTIDE SEQUENCE [LARGE SCALE GENOMIC DNA]</scope>
</reference>
<name>A0ACC0ZRR8_9ROSI</name>
<organism evidence="1 2">
    <name type="scientific">Pistacia integerrima</name>
    <dbReference type="NCBI Taxonomy" id="434235"/>
    <lineage>
        <taxon>Eukaryota</taxon>
        <taxon>Viridiplantae</taxon>
        <taxon>Streptophyta</taxon>
        <taxon>Embryophyta</taxon>
        <taxon>Tracheophyta</taxon>
        <taxon>Spermatophyta</taxon>
        <taxon>Magnoliopsida</taxon>
        <taxon>eudicotyledons</taxon>
        <taxon>Gunneridae</taxon>
        <taxon>Pentapetalae</taxon>
        <taxon>rosids</taxon>
        <taxon>malvids</taxon>
        <taxon>Sapindales</taxon>
        <taxon>Anacardiaceae</taxon>
        <taxon>Pistacia</taxon>
    </lineage>
</organism>
<protein>
    <submittedName>
        <fullName evidence="1">Uncharacterized protein</fullName>
    </submittedName>
</protein>
<sequence>MQAALCIAPTVLPLTPCKVFSQQAISQPKLGSSLTSHCPPLKETAATYDTSSMFDYSSAFSVFPAEACETIGGDACLAEMYPEVRLQPEARNERARASEAIERDYFEYNEAKTVFKAEACDDLGGIFCEREYQRGVY</sequence>
<dbReference type="Proteomes" id="UP001163603">
    <property type="component" value="Chromosome 1"/>
</dbReference>
<gene>
    <name evidence="1" type="ORF">Pint_02523</name>
</gene>